<dbReference type="EMBL" id="UOEW01000369">
    <property type="protein sequence ID" value="VAW42611.1"/>
    <property type="molecule type" value="Genomic_DNA"/>
</dbReference>
<protein>
    <recommendedName>
        <fullName evidence="3">Abi-like protein</fullName>
    </recommendedName>
</protein>
<proteinExistence type="predicted"/>
<gene>
    <name evidence="1" type="ORF">MNBD_GAMMA01-1359</name>
    <name evidence="2" type="ORF">MNBD_GAMMA01-1386</name>
</gene>
<reference evidence="2" key="1">
    <citation type="submission" date="2018-06" db="EMBL/GenBank/DDBJ databases">
        <authorList>
            <person name="Zhirakovskaya E."/>
        </authorList>
    </citation>
    <scope>NUCLEOTIDE SEQUENCE</scope>
</reference>
<evidence type="ECO:0008006" key="3">
    <source>
        <dbReference type="Google" id="ProtNLM"/>
    </source>
</evidence>
<accession>A0A3B0VUA4</accession>
<name>A0A3B0VUA4_9ZZZZ</name>
<dbReference type="AlphaFoldDB" id="A0A3B0VUA4"/>
<evidence type="ECO:0000313" key="2">
    <source>
        <dbReference type="EMBL" id="VAW42652.1"/>
    </source>
</evidence>
<sequence length="219" mass="25423">MTFSHTQLSNIPKTLSDPRFTTYLQHCDNSKELALQLYQWNLELSSAFIVPLHFLEISIRNAVVEGIESVHAPNWAWNQGYIRSLPNPSKGYSPQRDLQEVAKKQPTIGKVVAELKFVFWEKMFTSRHDGLLWNHHIKNVFPHAPSSMSVSQLRAAIHNDIFTIRKLRNRIAHHEPIFLRDSQGEYNKIHELVSWRDEATSDWMNDIQSVTRLISEKPG</sequence>
<evidence type="ECO:0000313" key="1">
    <source>
        <dbReference type="EMBL" id="VAW42611.1"/>
    </source>
</evidence>
<dbReference type="EMBL" id="UOEW01000369">
    <property type="protein sequence ID" value="VAW42652.1"/>
    <property type="molecule type" value="Genomic_DNA"/>
</dbReference>
<organism evidence="2">
    <name type="scientific">hydrothermal vent metagenome</name>
    <dbReference type="NCBI Taxonomy" id="652676"/>
    <lineage>
        <taxon>unclassified sequences</taxon>
        <taxon>metagenomes</taxon>
        <taxon>ecological metagenomes</taxon>
    </lineage>
</organism>